<evidence type="ECO:0000256" key="1">
    <source>
        <dbReference type="SAM" id="Phobius"/>
    </source>
</evidence>
<gene>
    <name evidence="2" type="ORF">C464_13020</name>
</gene>
<dbReference type="AlphaFoldDB" id="M0ECL8"/>
<keyword evidence="3" id="KW-1185">Reference proteome</keyword>
<feature type="transmembrane region" description="Helical" evidence="1">
    <location>
        <begin position="108"/>
        <end position="128"/>
    </location>
</feature>
<evidence type="ECO:0000313" key="2">
    <source>
        <dbReference type="EMBL" id="ELZ44622.1"/>
    </source>
</evidence>
<organism evidence="2 3">
    <name type="scientific">Halorubrum coriense DSM 10284</name>
    <dbReference type="NCBI Taxonomy" id="1227466"/>
    <lineage>
        <taxon>Archaea</taxon>
        <taxon>Methanobacteriati</taxon>
        <taxon>Methanobacteriota</taxon>
        <taxon>Stenosarchaea group</taxon>
        <taxon>Halobacteria</taxon>
        <taxon>Halobacteriales</taxon>
        <taxon>Haloferacaceae</taxon>
        <taxon>Halorubrum</taxon>
    </lineage>
</organism>
<feature type="transmembrane region" description="Helical" evidence="1">
    <location>
        <begin position="6"/>
        <end position="28"/>
    </location>
</feature>
<comment type="caution">
    <text evidence="2">The sequence shown here is derived from an EMBL/GenBank/DDBJ whole genome shotgun (WGS) entry which is preliminary data.</text>
</comment>
<keyword evidence="1" id="KW-0812">Transmembrane</keyword>
<feature type="transmembrane region" description="Helical" evidence="1">
    <location>
        <begin position="177"/>
        <end position="201"/>
    </location>
</feature>
<dbReference type="EMBL" id="AOJL01000056">
    <property type="protein sequence ID" value="ELZ44622.1"/>
    <property type="molecule type" value="Genomic_DNA"/>
</dbReference>
<sequence length="208" mass="23523">MVAEILITGVVRTFVEIIPFAAMIAIELRGTSYQRLYRSQFKAVKSAPILPDFTHPDGDDEAAVREVATFTRVKHDTQKYAVYSFVVITVIFFSKMPTILALPAESTVQTGIVGVGILLWAVAAYLLYRWRSSAKEFYDDVLPFNYFRAENDKRYYRSLTLPRVGTQQLQRHRADLFLFNVMPILIILIFNSVLICTDVLVTTSGGGI</sequence>
<reference evidence="2 3" key="1">
    <citation type="journal article" date="2014" name="PLoS Genet.">
        <title>Phylogenetically driven sequencing of extremely halophilic archaea reveals strategies for static and dynamic osmo-response.</title>
        <authorList>
            <person name="Becker E.A."/>
            <person name="Seitzer P.M."/>
            <person name="Tritt A."/>
            <person name="Larsen D."/>
            <person name="Krusor M."/>
            <person name="Yao A.I."/>
            <person name="Wu D."/>
            <person name="Madern D."/>
            <person name="Eisen J.A."/>
            <person name="Darling A.E."/>
            <person name="Facciotti M.T."/>
        </authorList>
    </citation>
    <scope>NUCLEOTIDE SEQUENCE [LARGE SCALE GENOMIC DNA]</scope>
    <source>
        <strain evidence="2 3">DSM 10284</strain>
    </source>
</reference>
<name>M0ECL8_9EURY</name>
<feature type="transmembrane region" description="Helical" evidence="1">
    <location>
        <begin position="80"/>
        <end position="102"/>
    </location>
</feature>
<accession>M0ECL8</accession>
<proteinExistence type="predicted"/>
<keyword evidence="1" id="KW-0472">Membrane</keyword>
<evidence type="ECO:0000313" key="3">
    <source>
        <dbReference type="Proteomes" id="UP000011509"/>
    </source>
</evidence>
<keyword evidence="1" id="KW-1133">Transmembrane helix</keyword>
<dbReference type="RefSeq" id="WP_006114141.1">
    <property type="nucleotide sequence ID" value="NZ_AOJL01000056.1"/>
</dbReference>
<protein>
    <submittedName>
        <fullName evidence="2">Uncharacterized protein</fullName>
    </submittedName>
</protein>
<dbReference type="Proteomes" id="UP000011509">
    <property type="component" value="Unassembled WGS sequence"/>
</dbReference>